<evidence type="ECO:0000256" key="6">
    <source>
        <dbReference type="ARBA" id="ARBA00014679"/>
    </source>
</evidence>
<dbReference type="GO" id="GO:0005829">
    <property type="term" value="C:cytosol"/>
    <property type="evidence" value="ECO:0007669"/>
    <property type="project" value="TreeGrafter"/>
</dbReference>
<evidence type="ECO:0000256" key="17">
    <source>
        <dbReference type="RuleBase" id="RU003464"/>
    </source>
</evidence>
<dbReference type="SUPFAM" id="SSF75217">
    <property type="entry name" value="alpha/beta knot"/>
    <property type="match status" value="1"/>
</dbReference>
<dbReference type="NCBIfam" id="TIGR00088">
    <property type="entry name" value="trmD"/>
    <property type="match status" value="1"/>
</dbReference>
<comment type="subunit">
    <text evidence="4 15 17">Homodimer.</text>
</comment>
<evidence type="ECO:0000256" key="11">
    <source>
        <dbReference type="ARBA" id="ARBA00022694"/>
    </source>
</evidence>
<dbReference type="PIRSF" id="PIRSF000386">
    <property type="entry name" value="tRNA_mtase"/>
    <property type="match status" value="1"/>
</dbReference>
<reference evidence="19 20" key="1">
    <citation type="submission" date="2018-06" db="EMBL/GenBank/DDBJ databases">
        <authorList>
            <consortium name="Pathogen Informatics"/>
            <person name="Doyle S."/>
        </authorList>
    </citation>
    <scope>NUCLEOTIDE SEQUENCE [LARGE SCALE GENOMIC DNA]</scope>
    <source>
        <strain evidence="19 20">NCTC12475</strain>
    </source>
</reference>
<feature type="domain" description="tRNA methyltransferase TRMD/TRM10-type" evidence="18">
    <location>
        <begin position="1"/>
        <end position="223"/>
    </location>
</feature>
<evidence type="ECO:0000313" key="20">
    <source>
        <dbReference type="Proteomes" id="UP000254920"/>
    </source>
</evidence>
<dbReference type="PANTHER" id="PTHR46417">
    <property type="entry name" value="TRNA (GUANINE-N(1)-)-METHYLTRANSFERASE"/>
    <property type="match status" value="1"/>
</dbReference>
<dbReference type="GO" id="GO:0002939">
    <property type="term" value="P:tRNA N1-guanine methylation"/>
    <property type="evidence" value="ECO:0007669"/>
    <property type="project" value="TreeGrafter"/>
</dbReference>
<name>A0A381DKR9_9BACT</name>
<dbReference type="STRING" id="32024.GCA_000788295_01302"/>
<keyword evidence="7 15" id="KW-0963">Cytoplasm</keyword>
<comment type="subcellular location">
    <subcellularLocation>
        <location evidence="2 15 17">Cytoplasm</location>
    </subcellularLocation>
</comment>
<keyword evidence="20" id="KW-1185">Reference proteome</keyword>
<dbReference type="EMBL" id="UFVD01000001">
    <property type="protein sequence ID" value="SUX11266.1"/>
    <property type="molecule type" value="Genomic_DNA"/>
</dbReference>
<dbReference type="CDD" id="cd18080">
    <property type="entry name" value="TrmD-like"/>
    <property type="match status" value="1"/>
</dbReference>
<evidence type="ECO:0000256" key="4">
    <source>
        <dbReference type="ARBA" id="ARBA00011738"/>
    </source>
</evidence>
<dbReference type="InterPro" id="IPR029028">
    <property type="entry name" value="Alpha/beta_knot_MTases"/>
</dbReference>
<comment type="catalytic activity">
    <reaction evidence="14 15 17">
        <text>guanosine(37) in tRNA + S-adenosyl-L-methionine = N(1)-methylguanosine(37) in tRNA + S-adenosyl-L-homocysteine + H(+)</text>
        <dbReference type="Rhea" id="RHEA:36899"/>
        <dbReference type="Rhea" id="RHEA-COMP:10145"/>
        <dbReference type="Rhea" id="RHEA-COMP:10147"/>
        <dbReference type="ChEBI" id="CHEBI:15378"/>
        <dbReference type="ChEBI" id="CHEBI:57856"/>
        <dbReference type="ChEBI" id="CHEBI:59789"/>
        <dbReference type="ChEBI" id="CHEBI:73542"/>
        <dbReference type="ChEBI" id="CHEBI:74269"/>
        <dbReference type="EC" id="2.1.1.228"/>
    </reaction>
</comment>
<dbReference type="InterPro" id="IPR023148">
    <property type="entry name" value="tRNA_m1G_MeTrfase_C_sf"/>
</dbReference>
<gene>
    <name evidence="15 19" type="primary">trmD</name>
    <name evidence="19" type="ORF">NCTC12475_01482</name>
</gene>
<evidence type="ECO:0000256" key="1">
    <source>
        <dbReference type="ARBA" id="ARBA00002634"/>
    </source>
</evidence>
<dbReference type="Pfam" id="PF01746">
    <property type="entry name" value="tRNA_m1G_MT"/>
    <property type="match status" value="1"/>
</dbReference>
<dbReference type="RefSeq" id="WP_089182015.1">
    <property type="nucleotide sequence ID" value="NZ_CP043427.1"/>
</dbReference>
<dbReference type="InterPro" id="IPR016009">
    <property type="entry name" value="tRNA_MeTrfase_TRMD/TRM10"/>
</dbReference>
<organism evidence="19 20">
    <name type="scientific">Campylobacter sputorum subsp. sputorum</name>
    <dbReference type="NCBI Taxonomy" id="32024"/>
    <lineage>
        <taxon>Bacteria</taxon>
        <taxon>Pseudomonadati</taxon>
        <taxon>Campylobacterota</taxon>
        <taxon>Epsilonproteobacteria</taxon>
        <taxon>Campylobacterales</taxon>
        <taxon>Campylobacteraceae</taxon>
        <taxon>Campylobacter</taxon>
    </lineage>
</organism>
<keyword evidence="10 15" id="KW-0949">S-adenosyl-L-methionine</keyword>
<dbReference type="Gene3D" id="1.10.1270.20">
    <property type="entry name" value="tRNA(m1g37)methyltransferase, domain 2"/>
    <property type="match status" value="1"/>
</dbReference>
<dbReference type="AlphaFoldDB" id="A0A381DKR9"/>
<evidence type="ECO:0000256" key="16">
    <source>
        <dbReference type="PIRSR" id="PIRSR000386-1"/>
    </source>
</evidence>
<dbReference type="HAMAP" id="MF_00605">
    <property type="entry name" value="TrmD"/>
    <property type="match status" value="1"/>
</dbReference>
<evidence type="ECO:0000256" key="7">
    <source>
        <dbReference type="ARBA" id="ARBA00022490"/>
    </source>
</evidence>
<evidence type="ECO:0000256" key="5">
    <source>
        <dbReference type="ARBA" id="ARBA00012807"/>
    </source>
</evidence>
<dbReference type="EC" id="2.1.1.228" evidence="5 15"/>
<sequence length="234" mass="26681">MKFTFVTLFRNLVEPYFCDSILKRATEKKLIDINFLNPRDFSKNRYKKVDDYMIGGGAGLLMSAQPLYELLMHLKKMDKNVKIIFSTPVGKKFTQQDAKRLSNFSHLCFVCGRYEGIDERIYELFADELFCIGDFVLTGGELPALCMCDAISRNIGGVLGNSNSLVEESFENTLLEAPSFTKPDNFQNLKVVSEFLKGNHSKIKALKDNMAICKTRFHRPDLYIKSKSLNKGIK</sequence>
<comment type="function">
    <text evidence="1 15 17">Specifically methylates guanosine-37 in various tRNAs.</text>
</comment>
<evidence type="ECO:0000256" key="15">
    <source>
        <dbReference type="HAMAP-Rule" id="MF_00605"/>
    </source>
</evidence>
<dbReference type="NCBIfam" id="NF000648">
    <property type="entry name" value="PRK00026.1"/>
    <property type="match status" value="1"/>
</dbReference>
<dbReference type="PANTHER" id="PTHR46417:SF1">
    <property type="entry name" value="TRNA (GUANINE-N(1)-)-METHYLTRANSFERASE"/>
    <property type="match status" value="1"/>
</dbReference>
<evidence type="ECO:0000256" key="9">
    <source>
        <dbReference type="ARBA" id="ARBA00022679"/>
    </source>
</evidence>
<evidence type="ECO:0000256" key="14">
    <source>
        <dbReference type="ARBA" id="ARBA00047783"/>
    </source>
</evidence>
<feature type="binding site" evidence="15 16">
    <location>
        <begin position="132"/>
        <end position="137"/>
    </location>
    <ligand>
        <name>S-adenosyl-L-methionine</name>
        <dbReference type="ChEBI" id="CHEBI:59789"/>
    </ligand>
</feature>
<keyword evidence="11 15" id="KW-0819">tRNA processing</keyword>
<keyword evidence="8 15" id="KW-0489">Methyltransferase</keyword>
<evidence type="ECO:0000256" key="2">
    <source>
        <dbReference type="ARBA" id="ARBA00004496"/>
    </source>
</evidence>
<dbReference type="InterPro" id="IPR029026">
    <property type="entry name" value="tRNA_m1G_MTases_N"/>
</dbReference>
<dbReference type="GeneID" id="93090126"/>
<keyword evidence="9 15" id="KW-0808">Transferase</keyword>
<evidence type="ECO:0000256" key="13">
    <source>
        <dbReference type="ARBA" id="ARBA00033392"/>
    </source>
</evidence>
<proteinExistence type="inferred from homology"/>
<protein>
    <recommendedName>
        <fullName evidence="6 15">tRNA (guanine-N(1)-)-methyltransferase</fullName>
        <ecNumber evidence="5 15">2.1.1.228</ecNumber>
    </recommendedName>
    <alternativeName>
        <fullName evidence="12 15">M1G-methyltransferase</fullName>
    </alternativeName>
    <alternativeName>
        <fullName evidence="13 15">tRNA [GM37] methyltransferase</fullName>
    </alternativeName>
</protein>
<evidence type="ECO:0000313" key="19">
    <source>
        <dbReference type="EMBL" id="SUX11266.1"/>
    </source>
</evidence>
<evidence type="ECO:0000256" key="12">
    <source>
        <dbReference type="ARBA" id="ARBA00029736"/>
    </source>
</evidence>
<accession>A0A381DKR9</accession>
<dbReference type="OrthoDB" id="9807416at2"/>
<dbReference type="Gene3D" id="3.40.1280.10">
    <property type="match status" value="1"/>
</dbReference>
<dbReference type="GO" id="GO:0052906">
    <property type="term" value="F:tRNA (guanine(37)-N1)-methyltransferase activity"/>
    <property type="evidence" value="ECO:0007669"/>
    <property type="project" value="UniProtKB-UniRule"/>
</dbReference>
<dbReference type="Proteomes" id="UP000254920">
    <property type="component" value="Unassembled WGS sequence"/>
</dbReference>
<evidence type="ECO:0000259" key="18">
    <source>
        <dbReference type="Pfam" id="PF01746"/>
    </source>
</evidence>
<evidence type="ECO:0000256" key="10">
    <source>
        <dbReference type="ARBA" id="ARBA00022691"/>
    </source>
</evidence>
<evidence type="ECO:0000256" key="8">
    <source>
        <dbReference type="ARBA" id="ARBA00022603"/>
    </source>
</evidence>
<evidence type="ECO:0000256" key="3">
    <source>
        <dbReference type="ARBA" id="ARBA00007630"/>
    </source>
</evidence>
<dbReference type="InterPro" id="IPR002649">
    <property type="entry name" value="tRNA_m1G_MeTrfase_TrmD"/>
</dbReference>
<feature type="binding site" evidence="15 16">
    <location>
        <position position="112"/>
    </location>
    <ligand>
        <name>S-adenosyl-L-methionine</name>
        <dbReference type="ChEBI" id="CHEBI:59789"/>
    </ligand>
</feature>
<comment type="similarity">
    <text evidence="3 15 17">Belongs to the RNA methyltransferase TrmD family.</text>
</comment>